<feature type="compositionally biased region" description="Low complexity" evidence="1">
    <location>
        <begin position="186"/>
        <end position="205"/>
    </location>
</feature>
<reference evidence="3 4" key="1">
    <citation type="submission" date="2024-11" db="EMBL/GenBank/DDBJ databases">
        <title>A near-complete genome assembly of Cinchona calisaya.</title>
        <authorList>
            <person name="Lian D.C."/>
            <person name="Zhao X.W."/>
            <person name="Wei L."/>
        </authorList>
    </citation>
    <scope>NUCLEOTIDE SEQUENCE [LARGE SCALE GENOMIC DNA]</scope>
    <source>
        <tissue evidence="3">Nenye</tissue>
    </source>
</reference>
<dbReference type="InterPro" id="IPR025724">
    <property type="entry name" value="GAG-pre-integrase_dom"/>
</dbReference>
<feature type="compositionally biased region" description="Low complexity" evidence="1">
    <location>
        <begin position="144"/>
        <end position="159"/>
    </location>
</feature>
<dbReference type="EMBL" id="JBJUIK010000011">
    <property type="protein sequence ID" value="KAL3512869.1"/>
    <property type="molecule type" value="Genomic_DNA"/>
</dbReference>
<protein>
    <recommendedName>
        <fullName evidence="2">GAG-pre-integrase domain-containing protein</fullName>
    </recommendedName>
</protein>
<feature type="domain" description="GAG-pre-integrase" evidence="2">
    <location>
        <begin position="40"/>
        <end position="96"/>
    </location>
</feature>
<sequence length="205" mass="21623">MANSTLSSSVTVTIDSRPLNPSLLLACSNSAPISAISSHNLYPIVSSHIVPKSSTLVASAVPADVWHARLGYPHSQVLSHLQFNALPKLDPPSQSCIFLGPSAPSSSSYEFVSAPLMHVSFQSMLNSFAFLFTHHDHELPNFVSSHSHTSSPSDLPPHSVTTTPPLSLGTSFPDDTHSPVGSLPPLNSSTNVSTSLLSSNTQTTS</sequence>
<dbReference type="Proteomes" id="UP001630127">
    <property type="component" value="Unassembled WGS sequence"/>
</dbReference>
<proteinExistence type="predicted"/>
<dbReference type="Pfam" id="PF13976">
    <property type="entry name" value="gag_pre-integrs"/>
    <property type="match status" value="1"/>
</dbReference>
<gene>
    <name evidence="3" type="ORF">ACH5RR_025586</name>
</gene>
<keyword evidence="4" id="KW-1185">Reference proteome</keyword>
<accession>A0ABD2Z165</accession>
<evidence type="ECO:0000313" key="4">
    <source>
        <dbReference type="Proteomes" id="UP001630127"/>
    </source>
</evidence>
<dbReference type="AlphaFoldDB" id="A0ABD2Z165"/>
<evidence type="ECO:0000313" key="3">
    <source>
        <dbReference type="EMBL" id="KAL3512869.1"/>
    </source>
</evidence>
<organism evidence="3 4">
    <name type="scientific">Cinchona calisaya</name>
    <dbReference type="NCBI Taxonomy" id="153742"/>
    <lineage>
        <taxon>Eukaryota</taxon>
        <taxon>Viridiplantae</taxon>
        <taxon>Streptophyta</taxon>
        <taxon>Embryophyta</taxon>
        <taxon>Tracheophyta</taxon>
        <taxon>Spermatophyta</taxon>
        <taxon>Magnoliopsida</taxon>
        <taxon>eudicotyledons</taxon>
        <taxon>Gunneridae</taxon>
        <taxon>Pentapetalae</taxon>
        <taxon>asterids</taxon>
        <taxon>lamiids</taxon>
        <taxon>Gentianales</taxon>
        <taxon>Rubiaceae</taxon>
        <taxon>Cinchonoideae</taxon>
        <taxon>Cinchoneae</taxon>
        <taxon>Cinchona</taxon>
    </lineage>
</organism>
<evidence type="ECO:0000259" key="2">
    <source>
        <dbReference type="Pfam" id="PF13976"/>
    </source>
</evidence>
<comment type="caution">
    <text evidence="3">The sequence shown here is derived from an EMBL/GenBank/DDBJ whole genome shotgun (WGS) entry which is preliminary data.</text>
</comment>
<evidence type="ECO:0000256" key="1">
    <source>
        <dbReference type="SAM" id="MobiDB-lite"/>
    </source>
</evidence>
<name>A0ABD2Z165_9GENT</name>
<feature type="compositionally biased region" description="Polar residues" evidence="1">
    <location>
        <begin position="160"/>
        <end position="170"/>
    </location>
</feature>
<feature type="region of interest" description="Disordered" evidence="1">
    <location>
        <begin position="143"/>
        <end position="205"/>
    </location>
</feature>